<sequence length="475" mass="49785">MSDRRSGGAWSVAADCIDLRTTAGRLDRAADSANDCFAGVVVLAGSLPADTAVVSPGSALEVGRLVGSLSVGSRSLAGLGMRTTLTARSLRWSATAYERADQLRTGTRATLRWAAAPVVGPAVLGGVGVAWVGGYADGGVPGGNARAMATLTELLREHPELTYEVLDLARLIVPGVLAEGRNLFEAQVVSVVAVGMQFGVLRDDRPLTVRPVTPYARPVTRSGRPLTIAGYLDEQGALESDRAGSTDSRVRVHRIVKPDGSAGWVVQVPGTQDWSMTGSSTPSDGTANLRTMAALPSTLYPAIETALRTAMRQAGVPPGREPVMLVGHSQGGIVATRLAQDQRFRSTFRVTSVVTAGSPVSRMALPPSVTSFDVAHSTDVVPRTDAADSPDVLNRYAYDLDPTPEPGDESDLFAVHGARRYAASARRVADPSSTDPNVVAFYGQGAAFFDPSGTATDTVYDFSLQRPPAPPPQPP</sequence>
<dbReference type="SUPFAM" id="SSF53474">
    <property type="entry name" value="alpha/beta-Hydrolases"/>
    <property type="match status" value="1"/>
</dbReference>
<name>A0A967B397_9MICO</name>
<evidence type="ECO:0000313" key="2">
    <source>
        <dbReference type="EMBL" id="NHN56728.1"/>
    </source>
</evidence>
<dbReference type="InterPro" id="IPR012908">
    <property type="entry name" value="PGAP1-ab_dom-like"/>
</dbReference>
<gene>
    <name evidence="2" type="ORF">G9U51_13160</name>
</gene>
<evidence type="ECO:0000313" key="3">
    <source>
        <dbReference type="Proteomes" id="UP000744769"/>
    </source>
</evidence>
<proteinExistence type="predicted"/>
<accession>A0A967B397</accession>
<reference evidence="2" key="1">
    <citation type="submission" date="2020-03" db="EMBL/GenBank/DDBJ databases">
        <title>Draft sequencing of Calidifontibacter sp. DB0510.</title>
        <authorList>
            <person name="Kim D.-U."/>
        </authorList>
    </citation>
    <scope>NUCLEOTIDE SEQUENCE</scope>
    <source>
        <strain evidence="2">DB0510</strain>
    </source>
</reference>
<dbReference type="InterPro" id="IPR029058">
    <property type="entry name" value="AB_hydrolase_fold"/>
</dbReference>
<dbReference type="GO" id="GO:0016788">
    <property type="term" value="F:hydrolase activity, acting on ester bonds"/>
    <property type="evidence" value="ECO:0007669"/>
    <property type="project" value="InterPro"/>
</dbReference>
<keyword evidence="3" id="KW-1185">Reference proteome</keyword>
<feature type="domain" description="GPI inositol-deacylase PGAP1-like alpha/beta" evidence="1">
    <location>
        <begin position="316"/>
        <end position="388"/>
    </location>
</feature>
<dbReference type="EMBL" id="JAAOIV010000010">
    <property type="protein sequence ID" value="NHN56728.1"/>
    <property type="molecule type" value="Genomic_DNA"/>
</dbReference>
<dbReference type="Pfam" id="PF07819">
    <property type="entry name" value="PGAP1"/>
    <property type="match status" value="1"/>
</dbReference>
<dbReference type="Proteomes" id="UP000744769">
    <property type="component" value="Unassembled WGS sequence"/>
</dbReference>
<keyword evidence="2" id="KW-0378">Hydrolase</keyword>
<dbReference type="Gene3D" id="3.40.50.1820">
    <property type="entry name" value="alpha/beta hydrolase"/>
    <property type="match status" value="1"/>
</dbReference>
<dbReference type="RefSeq" id="WP_166197394.1">
    <property type="nucleotide sequence ID" value="NZ_JAAOIV010000010.1"/>
</dbReference>
<protein>
    <submittedName>
        <fullName evidence="2">Alpha/beta hydrolase</fullName>
    </submittedName>
</protein>
<evidence type="ECO:0000259" key="1">
    <source>
        <dbReference type="Pfam" id="PF07819"/>
    </source>
</evidence>
<comment type="caution">
    <text evidence="2">The sequence shown here is derived from an EMBL/GenBank/DDBJ whole genome shotgun (WGS) entry which is preliminary data.</text>
</comment>
<dbReference type="AlphaFoldDB" id="A0A967B397"/>
<organism evidence="2 3">
    <name type="scientific">Metallococcus carri</name>
    <dbReference type="NCBI Taxonomy" id="1656884"/>
    <lineage>
        <taxon>Bacteria</taxon>
        <taxon>Bacillati</taxon>
        <taxon>Actinomycetota</taxon>
        <taxon>Actinomycetes</taxon>
        <taxon>Micrococcales</taxon>
        <taxon>Dermacoccaceae</taxon>
        <taxon>Metallococcus</taxon>
    </lineage>
</organism>